<feature type="compositionally biased region" description="Basic and acidic residues" evidence="1">
    <location>
        <begin position="385"/>
        <end position="399"/>
    </location>
</feature>
<dbReference type="GO" id="GO:0016176">
    <property type="term" value="F:superoxide-generating NADPH oxidase activator activity"/>
    <property type="evidence" value="ECO:0007669"/>
    <property type="project" value="TreeGrafter"/>
</dbReference>
<feature type="compositionally biased region" description="Polar residues" evidence="1">
    <location>
        <begin position="372"/>
        <end position="382"/>
    </location>
</feature>
<dbReference type="GO" id="GO:0042554">
    <property type="term" value="P:superoxide anion generation"/>
    <property type="evidence" value="ECO:0007669"/>
    <property type="project" value="TreeGrafter"/>
</dbReference>
<dbReference type="Gene3D" id="3.30.1520.10">
    <property type="entry name" value="Phox-like domain"/>
    <property type="match status" value="1"/>
</dbReference>
<keyword evidence="4" id="KW-1185">Reference proteome</keyword>
<protein>
    <recommendedName>
        <fullName evidence="2">PX domain-containing protein</fullName>
    </recommendedName>
</protein>
<evidence type="ECO:0000313" key="3">
    <source>
        <dbReference type="EMBL" id="KAK5905686.1"/>
    </source>
</evidence>
<dbReference type="Pfam" id="PF00787">
    <property type="entry name" value="PX"/>
    <property type="match status" value="1"/>
</dbReference>
<comment type="caution">
    <text evidence="3">The sequence shown here is derived from an EMBL/GenBank/DDBJ whole genome shotgun (WGS) entry which is preliminary data.</text>
</comment>
<organism evidence="3 4">
    <name type="scientific">Champsocephalus gunnari</name>
    <name type="common">Mackerel icefish</name>
    <dbReference type="NCBI Taxonomy" id="52237"/>
    <lineage>
        <taxon>Eukaryota</taxon>
        <taxon>Metazoa</taxon>
        <taxon>Chordata</taxon>
        <taxon>Craniata</taxon>
        <taxon>Vertebrata</taxon>
        <taxon>Euteleostomi</taxon>
        <taxon>Actinopterygii</taxon>
        <taxon>Neopterygii</taxon>
        <taxon>Teleostei</taxon>
        <taxon>Neoteleostei</taxon>
        <taxon>Acanthomorphata</taxon>
        <taxon>Eupercaria</taxon>
        <taxon>Perciformes</taxon>
        <taxon>Notothenioidei</taxon>
        <taxon>Channichthyidae</taxon>
        <taxon>Champsocephalus</taxon>
    </lineage>
</organism>
<accession>A0AAN8CK63</accession>
<evidence type="ECO:0000256" key="1">
    <source>
        <dbReference type="SAM" id="MobiDB-lite"/>
    </source>
</evidence>
<dbReference type="InterPro" id="IPR001683">
    <property type="entry name" value="PX_dom"/>
</dbReference>
<gene>
    <name evidence="3" type="ORF">CgunFtcFv8_001617</name>
</gene>
<dbReference type="InterPro" id="IPR036871">
    <property type="entry name" value="PX_dom_sf"/>
</dbReference>
<dbReference type="PANTHER" id="PTHR15706">
    <property type="entry name" value="SH3 MULTIPLE DOMAIN"/>
    <property type="match status" value="1"/>
</dbReference>
<sequence length="453" mass="51050">MAGDQRFVISARIIGAMHRDTPKLKMFMISVLWSDNTEVIIYRSFQEFRKCHRQLKKRFPTMNIFKKNNRVIPKFRGQARKSSQKKGSKRSIQRMKFLESYCQKVLKCDQSVTRTPEVTQFFMPKDHDLQPDFTKNSILILMSDDLPDGGGGGEVSHPFVTQTYSCVAAYETKDTKNRPFKVAMGEKLDVLIKDPSGWWLVENDSKGLAWFPAPYLQLLDGEDEEGSVFQHAGDLYCAVLRKSDDGWWLVRFNGKAGYIPSMNLQPYNNPRAGCYSLQRKLHSSTLNLASSREAPASCRSSDSTGLRSDSAIQFRGHLLKARSLDVLSETRTQMERDAEEARARSMSNTSTDTSFSDFESTSNLADRGSPFASPQQSDSNIDLSLLDRRGSDTSDERSESASSNASTTSSVVPQVPARPKTEEILIRCSTITRKAALANKTRLHGQPETIHRR</sequence>
<dbReference type="FunFam" id="3.30.1520.10:FF:000040">
    <property type="entry name" value="NADPH oxidase organizer 1"/>
    <property type="match status" value="1"/>
</dbReference>
<feature type="region of interest" description="Disordered" evidence="1">
    <location>
        <begin position="330"/>
        <end position="420"/>
    </location>
</feature>
<feature type="domain" description="PX" evidence="2">
    <location>
        <begin position="1"/>
        <end position="129"/>
    </location>
</feature>
<dbReference type="PROSITE" id="PS50195">
    <property type="entry name" value="PX"/>
    <property type="match status" value="1"/>
</dbReference>
<dbReference type="Gene3D" id="2.30.30.40">
    <property type="entry name" value="SH3 Domains"/>
    <property type="match status" value="2"/>
</dbReference>
<dbReference type="SMART" id="SM00312">
    <property type="entry name" value="PX"/>
    <property type="match status" value="1"/>
</dbReference>
<dbReference type="SUPFAM" id="SSF50044">
    <property type="entry name" value="SH3-domain"/>
    <property type="match status" value="2"/>
</dbReference>
<feature type="compositionally biased region" description="Low complexity" evidence="1">
    <location>
        <begin position="345"/>
        <end position="363"/>
    </location>
</feature>
<dbReference type="GO" id="GO:0035091">
    <property type="term" value="F:phosphatidylinositol binding"/>
    <property type="evidence" value="ECO:0007669"/>
    <property type="project" value="InterPro"/>
</dbReference>
<dbReference type="InterPro" id="IPR051228">
    <property type="entry name" value="NADPH_Oxidase/PX-Domain"/>
</dbReference>
<evidence type="ECO:0000259" key="2">
    <source>
        <dbReference type="PROSITE" id="PS50195"/>
    </source>
</evidence>
<dbReference type="SUPFAM" id="SSF64268">
    <property type="entry name" value="PX domain"/>
    <property type="match status" value="1"/>
</dbReference>
<name>A0AAN8CK63_CHAGU</name>
<feature type="compositionally biased region" description="Low complexity" evidence="1">
    <location>
        <begin position="400"/>
        <end position="410"/>
    </location>
</feature>
<dbReference type="PANTHER" id="PTHR15706:SF10">
    <property type="entry name" value="NADPH OXIDASE ORGANIZER 1"/>
    <property type="match status" value="1"/>
</dbReference>
<feature type="compositionally biased region" description="Basic and acidic residues" evidence="1">
    <location>
        <begin position="332"/>
        <end position="343"/>
    </location>
</feature>
<evidence type="ECO:0000313" key="4">
    <source>
        <dbReference type="Proteomes" id="UP001331515"/>
    </source>
</evidence>
<dbReference type="AlphaFoldDB" id="A0AAN8CK63"/>
<reference evidence="3 4" key="1">
    <citation type="journal article" date="2023" name="Mol. Biol. Evol.">
        <title>Genomics of Secondarily Temperate Adaptation in the Only Non-Antarctic Icefish.</title>
        <authorList>
            <person name="Rivera-Colon A.G."/>
            <person name="Rayamajhi N."/>
            <person name="Minhas B.F."/>
            <person name="Madrigal G."/>
            <person name="Bilyk K.T."/>
            <person name="Yoon V."/>
            <person name="Hune M."/>
            <person name="Gregory S."/>
            <person name="Cheng C.H.C."/>
            <person name="Catchen J.M."/>
        </authorList>
    </citation>
    <scope>NUCLEOTIDE SEQUENCE [LARGE SCALE GENOMIC DNA]</scope>
    <source>
        <tissue evidence="3">White muscle</tissue>
    </source>
</reference>
<proteinExistence type="predicted"/>
<dbReference type="Proteomes" id="UP001331515">
    <property type="component" value="Unassembled WGS sequence"/>
</dbReference>
<dbReference type="InterPro" id="IPR036028">
    <property type="entry name" value="SH3-like_dom_sf"/>
</dbReference>
<dbReference type="FunFam" id="2.30.30.40:FF:000233">
    <property type="entry name" value="NADPH oxidase organizer 1"/>
    <property type="match status" value="1"/>
</dbReference>
<dbReference type="GO" id="GO:0005737">
    <property type="term" value="C:cytoplasm"/>
    <property type="evidence" value="ECO:0007669"/>
    <property type="project" value="TreeGrafter"/>
</dbReference>
<dbReference type="EMBL" id="JAURVH010001530">
    <property type="protein sequence ID" value="KAK5905686.1"/>
    <property type="molecule type" value="Genomic_DNA"/>
</dbReference>